<organism evidence="7 8">
    <name type="scientific">Rhizobium helianthi</name>
    <dbReference type="NCBI Taxonomy" id="1132695"/>
    <lineage>
        <taxon>Bacteria</taxon>
        <taxon>Pseudomonadati</taxon>
        <taxon>Pseudomonadota</taxon>
        <taxon>Alphaproteobacteria</taxon>
        <taxon>Hyphomicrobiales</taxon>
        <taxon>Rhizobiaceae</taxon>
        <taxon>Rhizobium/Agrobacterium group</taxon>
        <taxon>Rhizobium</taxon>
    </lineage>
</organism>
<keyword evidence="3" id="KW-1015">Disulfide bond</keyword>
<accession>A0ABW4M7A6</accession>
<keyword evidence="2" id="KW-0560">Oxidoreductase</keyword>
<protein>
    <submittedName>
        <fullName evidence="7">DsbA family protein</fullName>
    </submittedName>
</protein>
<evidence type="ECO:0000256" key="1">
    <source>
        <dbReference type="ARBA" id="ARBA00022729"/>
    </source>
</evidence>
<keyword evidence="1 5" id="KW-0732">Signal</keyword>
<dbReference type="SUPFAM" id="SSF52833">
    <property type="entry name" value="Thioredoxin-like"/>
    <property type="match status" value="1"/>
</dbReference>
<comment type="caution">
    <text evidence="7">The sequence shown here is derived from an EMBL/GenBank/DDBJ whole genome shotgun (WGS) entry which is preliminary data.</text>
</comment>
<name>A0ABW4M7A6_9HYPH</name>
<evidence type="ECO:0000256" key="3">
    <source>
        <dbReference type="ARBA" id="ARBA00023157"/>
    </source>
</evidence>
<keyword evidence="4" id="KW-0676">Redox-active center</keyword>
<dbReference type="InterPro" id="IPR013766">
    <property type="entry name" value="Thioredoxin_domain"/>
</dbReference>
<evidence type="ECO:0000256" key="4">
    <source>
        <dbReference type="ARBA" id="ARBA00023284"/>
    </source>
</evidence>
<reference evidence="8" key="1">
    <citation type="journal article" date="2019" name="Int. J. Syst. Evol. Microbiol.">
        <title>The Global Catalogue of Microorganisms (GCM) 10K type strain sequencing project: providing services to taxonomists for standard genome sequencing and annotation.</title>
        <authorList>
            <consortium name="The Broad Institute Genomics Platform"/>
            <consortium name="The Broad Institute Genome Sequencing Center for Infectious Disease"/>
            <person name="Wu L."/>
            <person name="Ma J."/>
        </authorList>
    </citation>
    <scope>NUCLEOTIDE SEQUENCE [LARGE SCALE GENOMIC DNA]</scope>
    <source>
        <strain evidence="8">CG52</strain>
    </source>
</reference>
<dbReference type="PANTHER" id="PTHR13887">
    <property type="entry name" value="GLUTATHIONE S-TRANSFERASE KAPPA"/>
    <property type="match status" value="1"/>
</dbReference>
<evidence type="ECO:0000313" key="7">
    <source>
        <dbReference type="EMBL" id="MFD1747114.1"/>
    </source>
</evidence>
<dbReference type="PANTHER" id="PTHR13887:SF14">
    <property type="entry name" value="DISULFIDE BOND FORMATION PROTEIN D"/>
    <property type="match status" value="1"/>
</dbReference>
<sequence length="254" mass="27620">MKAFSRSLIAGLMACSAMIAQSAHAQALDEQQKKEMGAFIREYLISNPEIMLEVQDALEKKQQEARVNQAANGIEANSKAIFSSPDDVILGNPKGSVTVVEFFDYNCGYCKRALQDMETILSQDKDVRFILKEFPILGPDSMAAHRVANAVRLTAPDKYPEFHKQLLGGQTRATEATALAVAAKLGIDEKAIRKSMSEKSNEPQVRATYELANNLGVTGTPFYVVGNEAVFGAVGHEELSSKIANIRSCGKATC</sequence>
<keyword evidence="8" id="KW-1185">Reference proteome</keyword>
<dbReference type="Proteomes" id="UP001597322">
    <property type="component" value="Unassembled WGS sequence"/>
</dbReference>
<dbReference type="Pfam" id="PF18312">
    <property type="entry name" value="ScsC_N"/>
    <property type="match status" value="1"/>
</dbReference>
<dbReference type="InterPro" id="IPR001853">
    <property type="entry name" value="DSBA-like_thioredoxin_dom"/>
</dbReference>
<dbReference type="InterPro" id="IPR036249">
    <property type="entry name" value="Thioredoxin-like_sf"/>
</dbReference>
<dbReference type="EMBL" id="JBHUEQ010000029">
    <property type="protein sequence ID" value="MFD1747114.1"/>
    <property type="molecule type" value="Genomic_DNA"/>
</dbReference>
<feature type="signal peptide" evidence="5">
    <location>
        <begin position="1"/>
        <end position="25"/>
    </location>
</feature>
<gene>
    <name evidence="7" type="ORF">ACFSE1_16695</name>
</gene>
<evidence type="ECO:0000256" key="5">
    <source>
        <dbReference type="SAM" id="SignalP"/>
    </source>
</evidence>
<evidence type="ECO:0000259" key="6">
    <source>
        <dbReference type="PROSITE" id="PS51352"/>
    </source>
</evidence>
<feature type="chain" id="PRO_5046126104" evidence="5">
    <location>
        <begin position="26"/>
        <end position="254"/>
    </location>
</feature>
<dbReference type="CDD" id="cd03023">
    <property type="entry name" value="DsbA_Com1_like"/>
    <property type="match status" value="1"/>
</dbReference>
<dbReference type="Gene3D" id="3.40.30.10">
    <property type="entry name" value="Glutaredoxin"/>
    <property type="match status" value="1"/>
</dbReference>
<feature type="domain" description="Thioredoxin" evidence="6">
    <location>
        <begin position="56"/>
        <end position="248"/>
    </location>
</feature>
<dbReference type="RefSeq" id="WP_377403783.1">
    <property type="nucleotide sequence ID" value="NZ_JBHUEQ010000029.1"/>
</dbReference>
<dbReference type="InterPro" id="IPR041205">
    <property type="entry name" value="ScsC_N"/>
</dbReference>
<evidence type="ECO:0000256" key="2">
    <source>
        <dbReference type="ARBA" id="ARBA00023002"/>
    </source>
</evidence>
<evidence type="ECO:0000313" key="8">
    <source>
        <dbReference type="Proteomes" id="UP001597322"/>
    </source>
</evidence>
<dbReference type="PROSITE" id="PS51352">
    <property type="entry name" value="THIOREDOXIN_2"/>
    <property type="match status" value="1"/>
</dbReference>
<dbReference type="Pfam" id="PF01323">
    <property type="entry name" value="DSBA"/>
    <property type="match status" value="1"/>
</dbReference>
<proteinExistence type="predicted"/>